<dbReference type="CDD" id="cd00093">
    <property type="entry name" value="HTH_XRE"/>
    <property type="match status" value="1"/>
</dbReference>
<feature type="domain" description="HTH cro/C1-type" evidence="1">
    <location>
        <begin position="24"/>
        <end position="54"/>
    </location>
</feature>
<evidence type="ECO:0000313" key="2">
    <source>
        <dbReference type="EMBL" id="RUO56597.1"/>
    </source>
</evidence>
<dbReference type="InterPro" id="IPR001387">
    <property type="entry name" value="Cro/C1-type_HTH"/>
</dbReference>
<dbReference type="RefSeq" id="WP_126771975.1">
    <property type="nucleotide sequence ID" value="NZ_JANQBU010000001.1"/>
</dbReference>
<dbReference type="PROSITE" id="PS50943">
    <property type="entry name" value="HTH_CROC1"/>
    <property type="match status" value="1"/>
</dbReference>
<dbReference type="Gene3D" id="1.10.260.40">
    <property type="entry name" value="lambda repressor-like DNA-binding domains"/>
    <property type="match status" value="1"/>
</dbReference>
<dbReference type="GO" id="GO:0003677">
    <property type="term" value="F:DNA binding"/>
    <property type="evidence" value="ECO:0007669"/>
    <property type="project" value="InterPro"/>
</dbReference>
<keyword evidence="3" id="KW-1185">Reference proteome</keyword>
<evidence type="ECO:0000259" key="1">
    <source>
        <dbReference type="PROSITE" id="PS50943"/>
    </source>
</evidence>
<accession>A0A432Y6M7</accession>
<dbReference type="Pfam" id="PF01381">
    <property type="entry name" value="HTH_3"/>
    <property type="match status" value="1"/>
</dbReference>
<evidence type="ECO:0000313" key="3">
    <source>
        <dbReference type="Proteomes" id="UP000287649"/>
    </source>
</evidence>
<dbReference type="EMBL" id="PIPX01000001">
    <property type="protein sequence ID" value="RUO56597.1"/>
    <property type="molecule type" value="Genomic_DNA"/>
</dbReference>
<dbReference type="InterPro" id="IPR010982">
    <property type="entry name" value="Lambda_DNA-bd_dom_sf"/>
</dbReference>
<dbReference type="SMART" id="SM00530">
    <property type="entry name" value="HTH_XRE"/>
    <property type="match status" value="1"/>
</dbReference>
<comment type="caution">
    <text evidence="2">The sequence shown here is derived from an EMBL/GenBank/DDBJ whole genome shotgun (WGS) entry which is preliminary data.</text>
</comment>
<protein>
    <submittedName>
        <fullName evidence="2">Transcriptional regulator</fullName>
    </submittedName>
</protein>
<gene>
    <name evidence="2" type="ORF">CWI70_07640</name>
</gene>
<dbReference type="SUPFAM" id="SSF47413">
    <property type="entry name" value="lambda repressor-like DNA-binding domains"/>
    <property type="match status" value="1"/>
</dbReference>
<organism evidence="2 3">
    <name type="scientific">Pseudidiomarina homiensis</name>
    <dbReference type="NCBI Taxonomy" id="364198"/>
    <lineage>
        <taxon>Bacteria</taxon>
        <taxon>Pseudomonadati</taxon>
        <taxon>Pseudomonadota</taxon>
        <taxon>Gammaproteobacteria</taxon>
        <taxon>Alteromonadales</taxon>
        <taxon>Idiomarinaceae</taxon>
        <taxon>Pseudidiomarina</taxon>
    </lineage>
</organism>
<name>A0A432Y6M7_9GAMM</name>
<reference evidence="3" key="1">
    <citation type="journal article" date="2018" name="Front. Microbiol.">
        <title>Genome-Based Analysis Reveals the Taxonomy and Diversity of the Family Idiomarinaceae.</title>
        <authorList>
            <person name="Liu Y."/>
            <person name="Lai Q."/>
            <person name="Shao Z."/>
        </authorList>
    </citation>
    <scope>NUCLEOTIDE SEQUENCE [LARGE SCALE GENOMIC DNA]</scope>
    <source>
        <strain evidence="3">PO-M2</strain>
    </source>
</reference>
<dbReference type="Proteomes" id="UP000287649">
    <property type="component" value="Unassembled WGS sequence"/>
</dbReference>
<dbReference type="AlphaFoldDB" id="A0A432Y6M7"/>
<dbReference type="OrthoDB" id="7365273at2"/>
<proteinExistence type="predicted"/>
<sequence length="114" mass="12848">MPKSIARTYSRYTEDALAVLASLIRSARVQQRISAQQLAERAGISRSTLQRIEKADPKCEIGIVFELASLLGIALFDASPSSGELRRYRTLQEEKLTLLPERVRQPAREVDDDF</sequence>